<dbReference type="InterPro" id="IPR014284">
    <property type="entry name" value="RNA_pol_sigma-70_dom"/>
</dbReference>
<dbReference type="InterPro" id="IPR036388">
    <property type="entry name" value="WH-like_DNA-bd_sf"/>
</dbReference>
<dbReference type="Gene3D" id="1.10.1740.10">
    <property type="match status" value="1"/>
</dbReference>
<dbReference type="Pfam" id="PF08281">
    <property type="entry name" value="Sigma70_r4_2"/>
    <property type="match status" value="1"/>
</dbReference>
<dbReference type="InterPro" id="IPR013325">
    <property type="entry name" value="RNA_pol_sigma_r2"/>
</dbReference>
<evidence type="ECO:0000259" key="5">
    <source>
        <dbReference type="Pfam" id="PF04542"/>
    </source>
</evidence>
<dbReference type="SUPFAM" id="SSF88946">
    <property type="entry name" value="Sigma2 domain of RNA polymerase sigma factors"/>
    <property type="match status" value="1"/>
</dbReference>
<dbReference type="PANTHER" id="PTHR43133">
    <property type="entry name" value="RNA POLYMERASE ECF-TYPE SIGMA FACTO"/>
    <property type="match status" value="1"/>
</dbReference>
<proteinExistence type="inferred from homology"/>
<sequence>MSDPSSSDGSEALLPRIAGGDDDAMRRCMALHGPLVGGIVRRQIEDHGAAEDLIQEIFTEIWRVSSKHEPGLSSERGYIAMIARRRTVDWIRKRTRLPELAPLLGEADIPAEAEAPGRMLDGEILRQALETLSEETRRLFHLHFDRGMSHTEIAAETGLPLGSVKTGLRRGLIEARALLKRRLPAMTWEGGVR</sequence>
<dbReference type="Pfam" id="PF04542">
    <property type="entry name" value="Sigma70_r2"/>
    <property type="match status" value="1"/>
</dbReference>
<dbReference type="InterPro" id="IPR013249">
    <property type="entry name" value="RNA_pol_sigma70_r4_t2"/>
</dbReference>
<dbReference type="InterPro" id="IPR013324">
    <property type="entry name" value="RNA_pol_sigma_r3/r4-like"/>
</dbReference>
<name>A0ABT3G0Z5_9BACT</name>
<comment type="similarity">
    <text evidence="1">Belongs to the sigma-70 factor family. ECF subfamily.</text>
</comment>
<evidence type="ECO:0000256" key="2">
    <source>
        <dbReference type="ARBA" id="ARBA00023015"/>
    </source>
</evidence>
<accession>A0ABT3G0Z5</accession>
<dbReference type="EMBL" id="JAPDDR010000003">
    <property type="protein sequence ID" value="MCW1913254.1"/>
    <property type="molecule type" value="Genomic_DNA"/>
</dbReference>
<gene>
    <name evidence="7" type="ORF">OJ996_06710</name>
</gene>
<reference evidence="7" key="1">
    <citation type="submission" date="2022-10" db="EMBL/GenBank/DDBJ databases">
        <title>Luteolibacter sp. GHJ8, whole genome shotgun sequencing project.</title>
        <authorList>
            <person name="Zhao G."/>
            <person name="Shen L."/>
        </authorList>
    </citation>
    <scope>NUCLEOTIDE SEQUENCE</scope>
    <source>
        <strain evidence="7">GHJ8</strain>
    </source>
</reference>
<dbReference type="InterPro" id="IPR007627">
    <property type="entry name" value="RNA_pol_sigma70_r2"/>
</dbReference>
<evidence type="ECO:0000256" key="1">
    <source>
        <dbReference type="ARBA" id="ARBA00010641"/>
    </source>
</evidence>
<keyword evidence="3" id="KW-0731">Sigma factor</keyword>
<comment type="caution">
    <text evidence="7">The sequence shown here is derived from an EMBL/GenBank/DDBJ whole genome shotgun (WGS) entry which is preliminary data.</text>
</comment>
<keyword evidence="2" id="KW-0805">Transcription regulation</keyword>
<keyword evidence="4" id="KW-0804">Transcription</keyword>
<evidence type="ECO:0000259" key="6">
    <source>
        <dbReference type="Pfam" id="PF08281"/>
    </source>
</evidence>
<feature type="domain" description="RNA polymerase sigma-70 region 2" evidence="5">
    <location>
        <begin position="31"/>
        <end position="96"/>
    </location>
</feature>
<evidence type="ECO:0000313" key="8">
    <source>
        <dbReference type="Proteomes" id="UP001165653"/>
    </source>
</evidence>
<protein>
    <submittedName>
        <fullName evidence="7">RNA polymerase sigma factor</fullName>
    </submittedName>
</protein>
<dbReference type="NCBIfam" id="TIGR02937">
    <property type="entry name" value="sigma70-ECF"/>
    <property type="match status" value="1"/>
</dbReference>
<dbReference type="PANTHER" id="PTHR43133:SF62">
    <property type="entry name" value="RNA POLYMERASE SIGMA FACTOR SIGZ"/>
    <property type="match status" value="1"/>
</dbReference>
<dbReference type="CDD" id="cd06171">
    <property type="entry name" value="Sigma70_r4"/>
    <property type="match status" value="1"/>
</dbReference>
<dbReference type="SUPFAM" id="SSF88659">
    <property type="entry name" value="Sigma3 and sigma4 domains of RNA polymerase sigma factors"/>
    <property type="match status" value="1"/>
</dbReference>
<evidence type="ECO:0000313" key="7">
    <source>
        <dbReference type="EMBL" id="MCW1913254.1"/>
    </source>
</evidence>
<evidence type="ECO:0000256" key="4">
    <source>
        <dbReference type="ARBA" id="ARBA00023163"/>
    </source>
</evidence>
<keyword evidence="8" id="KW-1185">Reference proteome</keyword>
<organism evidence="7 8">
    <name type="scientific">Luteolibacter rhizosphaerae</name>
    <dbReference type="NCBI Taxonomy" id="2989719"/>
    <lineage>
        <taxon>Bacteria</taxon>
        <taxon>Pseudomonadati</taxon>
        <taxon>Verrucomicrobiota</taxon>
        <taxon>Verrucomicrobiia</taxon>
        <taxon>Verrucomicrobiales</taxon>
        <taxon>Verrucomicrobiaceae</taxon>
        <taxon>Luteolibacter</taxon>
    </lineage>
</organism>
<feature type="domain" description="RNA polymerase sigma factor 70 region 4 type 2" evidence="6">
    <location>
        <begin position="123"/>
        <end position="172"/>
    </location>
</feature>
<dbReference type="Proteomes" id="UP001165653">
    <property type="component" value="Unassembled WGS sequence"/>
</dbReference>
<dbReference type="InterPro" id="IPR039425">
    <property type="entry name" value="RNA_pol_sigma-70-like"/>
</dbReference>
<dbReference type="RefSeq" id="WP_264512522.1">
    <property type="nucleotide sequence ID" value="NZ_JAPDDR010000003.1"/>
</dbReference>
<evidence type="ECO:0000256" key="3">
    <source>
        <dbReference type="ARBA" id="ARBA00023082"/>
    </source>
</evidence>
<dbReference type="Gene3D" id="1.10.10.10">
    <property type="entry name" value="Winged helix-like DNA-binding domain superfamily/Winged helix DNA-binding domain"/>
    <property type="match status" value="1"/>
</dbReference>